<feature type="non-terminal residue" evidence="2">
    <location>
        <position position="1"/>
    </location>
</feature>
<organism evidence="2 3">
    <name type="scientific">Butyricimonas virosa</name>
    <dbReference type="NCBI Taxonomy" id="544645"/>
    <lineage>
        <taxon>Bacteria</taxon>
        <taxon>Pseudomonadati</taxon>
        <taxon>Bacteroidota</taxon>
        <taxon>Bacteroidia</taxon>
        <taxon>Bacteroidales</taxon>
        <taxon>Odoribacteraceae</taxon>
        <taxon>Butyricimonas</taxon>
    </lineage>
</organism>
<name>A0A921H2B1_9BACT</name>
<evidence type="ECO:0000313" key="3">
    <source>
        <dbReference type="Proteomes" id="UP000742098"/>
    </source>
</evidence>
<proteinExistence type="predicted"/>
<reference evidence="2" key="1">
    <citation type="journal article" date="2021" name="PeerJ">
        <title>Extensive microbial diversity within the chicken gut microbiome revealed by metagenomics and culture.</title>
        <authorList>
            <person name="Gilroy R."/>
            <person name="Ravi A."/>
            <person name="Getino M."/>
            <person name="Pursley I."/>
            <person name="Horton D.L."/>
            <person name="Alikhan N.F."/>
            <person name="Baker D."/>
            <person name="Gharbi K."/>
            <person name="Hall N."/>
            <person name="Watson M."/>
            <person name="Adriaenssens E.M."/>
            <person name="Foster-Nyarko E."/>
            <person name="Jarju S."/>
            <person name="Secka A."/>
            <person name="Antonio M."/>
            <person name="Oren A."/>
            <person name="Chaudhuri R.R."/>
            <person name="La Ragione R."/>
            <person name="Hildebrand F."/>
            <person name="Pallen M.J."/>
        </authorList>
    </citation>
    <scope>NUCLEOTIDE SEQUENCE</scope>
    <source>
        <strain evidence="2">6966</strain>
    </source>
</reference>
<reference evidence="2" key="2">
    <citation type="submission" date="2021-09" db="EMBL/GenBank/DDBJ databases">
        <authorList>
            <person name="Gilroy R."/>
        </authorList>
    </citation>
    <scope>NUCLEOTIDE SEQUENCE</scope>
    <source>
        <strain evidence="2">6966</strain>
    </source>
</reference>
<comment type="caution">
    <text evidence="2">The sequence shown here is derived from an EMBL/GenBank/DDBJ whole genome shotgun (WGS) entry which is preliminary data.</text>
</comment>
<dbReference type="Proteomes" id="UP000742098">
    <property type="component" value="Unassembled WGS sequence"/>
</dbReference>
<sequence>GDADCISNGEISRQRSNIMASNYSFINAMFFWLSDNEVPIDVRRQPAKDNAVHVSMDGMSVVKVGFLGVLPILLLLCSVFIWVRRRGK</sequence>
<dbReference type="EMBL" id="DYVS01000096">
    <property type="protein sequence ID" value="HJF70242.1"/>
    <property type="molecule type" value="Genomic_DNA"/>
</dbReference>
<gene>
    <name evidence="2" type="ORF">K8V05_05765</name>
</gene>
<evidence type="ECO:0000313" key="2">
    <source>
        <dbReference type="EMBL" id="HJF70242.1"/>
    </source>
</evidence>
<accession>A0A921H2B1</accession>
<dbReference type="AlphaFoldDB" id="A0A921H2B1"/>
<keyword evidence="1" id="KW-0472">Membrane</keyword>
<evidence type="ECO:0000256" key="1">
    <source>
        <dbReference type="SAM" id="Phobius"/>
    </source>
</evidence>
<feature type="transmembrane region" description="Helical" evidence="1">
    <location>
        <begin position="64"/>
        <end position="83"/>
    </location>
</feature>
<protein>
    <submittedName>
        <fullName evidence="2">ABC transporter</fullName>
    </submittedName>
</protein>
<keyword evidence="1" id="KW-0812">Transmembrane</keyword>
<keyword evidence="1" id="KW-1133">Transmembrane helix</keyword>